<dbReference type="EMBL" id="AP025316">
    <property type="protein sequence ID" value="BDD11948.1"/>
    <property type="molecule type" value="Genomic_DNA"/>
</dbReference>
<dbReference type="AlphaFoldDB" id="A0AAU9D7G1"/>
<keyword evidence="2" id="KW-0614">Plasmid</keyword>
<accession>A0AAU9D7G1</accession>
<proteinExistence type="predicted"/>
<reference evidence="2 3" key="1">
    <citation type="submission" date="2021-12" db="EMBL/GenBank/DDBJ databases">
        <title>Genome sequencing of bacteria with rrn-lacking chromosome and rrn-plasmid.</title>
        <authorList>
            <person name="Anda M."/>
            <person name="Iwasaki W."/>
        </authorList>
    </citation>
    <scope>NUCLEOTIDE SEQUENCE [LARGE SCALE GENOMIC DNA]</scope>
    <source>
        <strain evidence="2 3">DSM 100852</strain>
        <plasmid evidence="2 3">pFA2</plasmid>
    </source>
</reference>
<evidence type="ECO:0000256" key="1">
    <source>
        <dbReference type="SAM" id="SignalP"/>
    </source>
</evidence>
<gene>
    <name evidence="2" type="ORF">FUAX_43800</name>
</gene>
<protein>
    <recommendedName>
        <fullName evidence="4">Outer membrane protein beta-barrel domain-containing protein</fullName>
    </recommendedName>
</protein>
<dbReference type="Gene3D" id="1.25.40.10">
    <property type="entry name" value="Tetratricopeptide repeat domain"/>
    <property type="match status" value="1"/>
</dbReference>
<evidence type="ECO:0008006" key="4">
    <source>
        <dbReference type="Google" id="ProtNLM"/>
    </source>
</evidence>
<evidence type="ECO:0000313" key="2">
    <source>
        <dbReference type="EMBL" id="BDD11948.1"/>
    </source>
</evidence>
<dbReference type="SUPFAM" id="SSF48452">
    <property type="entry name" value="TPR-like"/>
    <property type="match status" value="1"/>
</dbReference>
<dbReference type="Proteomes" id="UP001348817">
    <property type="component" value="Plasmid pFA2"/>
</dbReference>
<feature type="signal peptide" evidence="1">
    <location>
        <begin position="1"/>
        <end position="21"/>
    </location>
</feature>
<sequence>MRIFFTVLILAFFCPGAMLMAQDNKWTDATWRDGEYLDKYYFKSYKTAKYTKRKLEEDKKRMLRDCVEDLALKIMSDISVVQENTVMEREELISSVFTGKTSVSSNLQVTGMRTFFYTEKRKKLNHAFVYISKRDLATVYIHKARMSLKDFDGQLARLKVLWDSYEEQQGKDERRGIRAKVADILAAMDEGFVKLNTYEEVVAVAGEKFPADVPANVLRIKAEKQQFQTDFFPKDLTSSFAEANEAMAKREYGKAVSLYQTILYERPHSEQATEGLEKAKRAYAEELLVKAEGALRSGKYAEASEYVNESLEHQPGNRASSLRKRIERAYFDRLAKSLEKSLEVDDLVNAERYFAELEKYWQADSDRFRVLSNRIARLRNTTDTNRKQTDYDRHISSAEVALSQKEFVKAYEYVEGAESLIAGKDRAENLRNRIQRSYYRHNKKKELKRTPHKYVFTLGAGAFTHLFKTASLTIDTISRNSWSPMVSGGFFRRVNTQPKFIGGRDFSKATLLGVFVDAGSFKVNLKDQTLNETVLKKNYYYHIEAGAHFWEAVRVSGGILKGISDEENYNYLSGTFGLALKIRHFSVQVDYTQLYRLEEKEWLGDNEENFQSMLRIGLQYQLNFYRRLSKTEKERIRLSSEL</sequence>
<feature type="chain" id="PRO_5043773352" description="Outer membrane protein beta-barrel domain-containing protein" evidence="1">
    <location>
        <begin position="22"/>
        <end position="642"/>
    </location>
</feature>
<dbReference type="KEGG" id="fax:FUAX_43800"/>
<name>A0AAU9D7G1_9BACT</name>
<organism evidence="2 3">
    <name type="scientific">Fulvitalea axinellae</name>
    <dbReference type="NCBI Taxonomy" id="1182444"/>
    <lineage>
        <taxon>Bacteria</taxon>
        <taxon>Pseudomonadati</taxon>
        <taxon>Bacteroidota</taxon>
        <taxon>Cytophagia</taxon>
        <taxon>Cytophagales</taxon>
        <taxon>Persicobacteraceae</taxon>
        <taxon>Fulvitalea</taxon>
    </lineage>
</organism>
<keyword evidence="1" id="KW-0732">Signal</keyword>
<dbReference type="InterPro" id="IPR011990">
    <property type="entry name" value="TPR-like_helical_dom_sf"/>
</dbReference>
<dbReference type="RefSeq" id="WP_338395101.1">
    <property type="nucleotide sequence ID" value="NZ_AP025316.1"/>
</dbReference>
<geneLocation type="plasmid" evidence="2 3">
    <name>pFA2</name>
</geneLocation>
<keyword evidence="3" id="KW-1185">Reference proteome</keyword>
<evidence type="ECO:0000313" key="3">
    <source>
        <dbReference type="Proteomes" id="UP001348817"/>
    </source>
</evidence>